<comment type="cofactor">
    <cofactor evidence="13">
        <name>Mg(2+)</name>
        <dbReference type="ChEBI" id="CHEBI:18420"/>
    </cofactor>
</comment>
<dbReference type="Proteomes" id="UP000199026">
    <property type="component" value="Unassembled WGS sequence"/>
</dbReference>
<evidence type="ECO:0000256" key="9">
    <source>
        <dbReference type="ARBA" id="ARBA00031996"/>
    </source>
</evidence>
<keyword evidence="13" id="KW-0460">Magnesium</keyword>
<dbReference type="GO" id="GO:0009366">
    <property type="term" value="C:enterobactin synthetase complex"/>
    <property type="evidence" value="ECO:0007669"/>
    <property type="project" value="InterPro"/>
</dbReference>
<feature type="binding site" evidence="12">
    <location>
        <position position="29"/>
    </location>
    <ligand>
        <name>CoA</name>
        <dbReference type="ChEBI" id="CHEBI:57287"/>
    </ligand>
</feature>
<comment type="catalytic activity">
    <reaction evidence="11">
        <text>apo-[peptidyl-carrier protein] + CoA = holo-[peptidyl-carrier protein] + adenosine 3',5'-bisphosphate + H(+)</text>
        <dbReference type="Rhea" id="RHEA:46228"/>
        <dbReference type="Rhea" id="RHEA-COMP:11479"/>
        <dbReference type="Rhea" id="RHEA-COMP:11480"/>
        <dbReference type="ChEBI" id="CHEBI:15378"/>
        <dbReference type="ChEBI" id="CHEBI:29999"/>
        <dbReference type="ChEBI" id="CHEBI:57287"/>
        <dbReference type="ChEBI" id="CHEBI:58343"/>
        <dbReference type="ChEBI" id="CHEBI:64479"/>
    </reaction>
</comment>
<dbReference type="GO" id="GO:0000287">
    <property type="term" value="F:magnesium ion binding"/>
    <property type="evidence" value="ECO:0007669"/>
    <property type="project" value="InterPro"/>
</dbReference>
<feature type="binding site" evidence="12">
    <location>
        <position position="37"/>
    </location>
    <ligand>
        <name>CoA</name>
        <dbReference type="ChEBI" id="CHEBI:57287"/>
    </ligand>
</feature>
<dbReference type="PANTHER" id="PTHR38096:SF1">
    <property type="entry name" value="ENTEROBACTIN SYNTHASE COMPONENT D"/>
    <property type="match status" value="1"/>
</dbReference>
<dbReference type="PANTHER" id="PTHR38096">
    <property type="entry name" value="ENTEROBACTIN SYNTHASE COMPONENT D"/>
    <property type="match status" value="1"/>
</dbReference>
<evidence type="ECO:0000259" key="15">
    <source>
        <dbReference type="Pfam" id="PF17837"/>
    </source>
</evidence>
<dbReference type="EMBL" id="FNPR01000001">
    <property type="protein sequence ID" value="SDY21891.1"/>
    <property type="molecule type" value="Genomic_DNA"/>
</dbReference>
<dbReference type="InterPro" id="IPR003542">
    <property type="entry name" value="Enbac_synth_compD-like"/>
</dbReference>
<evidence type="ECO:0000256" key="11">
    <source>
        <dbReference type="ARBA" id="ARBA00049191"/>
    </source>
</evidence>
<comment type="function">
    <text evidence="1">Involved in the biosynthesis of the siderophore enterobactin (enterochelin), which is a macrocyclic trimeric lactone of N-(2,3-dihydroxybenzoyl)-serine. The serine trilactone serves as a scaffolding for the three catechol functionalities that provide hexadentate coordination for the tightly ligated iron(2+) atoms. Plays an essential role in the assembly of the enterobactin by catalyzing the transfer of the 4'-phosphopantetheine (Ppant) moiety from coenzyme A to the apo-domains of both EntB (ArCP domain) and EntF (PCP domain) to yield their holo-forms which make them competent for the activation of 2,3-dihydroxybenzoate (DHB) and L-serine, respectively.</text>
</comment>
<dbReference type="InterPro" id="IPR041354">
    <property type="entry name" value="4PPT_N"/>
</dbReference>
<dbReference type="InterPro" id="IPR008278">
    <property type="entry name" value="4-PPantetheinyl_Trfase_dom"/>
</dbReference>
<evidence type="ECO:0000256" key="5">
    <source>
        <dbReference type="ARBA" id="ARBA00019087"/>
    </source>
</evidence>
<dbReference type="Pfam" id="PF01648">
    <property type="entry name" value="ACPS"/>
    <property type="match status" value="1"/>
</dbReference>
<proteinExistence type="inferred from homology"/>
<comment type="catalytic activity">
    <reaction evidence="10">
        <text>apo-[aryl-carrier protein] + CoA = holo-[aryl-carrier protein] + adenosine 3',5'-bisphosphate + H(+)</text>
        <dbReference type="Rhea" id="RHEA:48404"/>
        <dbReference type="Rhea" id="RHEA-COMP:15903"/>
        <dbReference type="Rhea" id="RHEA-COMP:17557"/>
        <dbReference type="ChEBI" id="CHEBI:15378"/>
        <dbReference type="ChEBI" id="CHEBI:29999"/>
        <dbReference type="ChEBI" id="CHEBI:57287"/>
        <dbReference type="ChEBI" id="CHEBI:58343"/>
        <dbReference type="ChEBI" id="CHEBI:64479"/>
    </reaction>
</comment>
<feature type="domain" description="4'-phosphopantetheinyl transferase N-terminal" evidence="15">
    <location>
        <begin position="17"/>
        <end position="84"/>
    </location>
</feature>
<evidence type="ECO:0000256" key="12">
    <source>
        <dbReference type="PIRSR" id="PIRSR603542-1"/>
    </source>
</evidence>
<evidence type="ECO:0000256" key="8">
    <source>
        <dbReference type="ARBA" id="ARBA00029894"/>
    </source>
</evidence>
<evidence type="ECO:0000313" key="17">
    <source>
        <dbReference type="Proteomes" id="UP000199026"/>
    </source>
</evidence>
<feature type="binding site" evidence="13">
    <location>
        <position position="97"/>
    </location>
    <ligand>
        <name>Mg(2+)</name>
        <dbReference type="ChEBI" id="CHEBI:18420"/>
    </ligand>
</feature>
<evidence type="ECO:0000256" key="4">
    <source>
        <dbReference type="ARBA" id="ARBA00011503"/>
    </source>
</evidence>
<dbReference type="GeneID" id="78123606"/>
<dbReference type="Gene3D" id="3.90.470.20">
    <property type="entry name" value="4'-phosphopantetheinyl transferase domain"/>
    <property type="match status" value="1"/>
</dbReference>
<evidence type="ECO:0000256" key="1">
    <source>
        <dbReference type="ARBA" id="ARBA00003937"/>
    </source>
</evidence>
<feature type="domain" description="4'-phosphopantetheinyl transferase" evidence="14">
    <location>
        <begin position="92"/>
        <end position="168"/>
    </location>
</feature>
<dbReference type="Pfam" id="PF17837">
    <property type="entry name" value="4PPT_N"/>
    <property type="match status" value="1"/>
</dbReference>
<feature type="binding site" evidence="13">
    <location>
        <position position="96"/>
    </location>
    <ligand>
        <name>Mg(2+)</name>
        <dbReference type="ChEBI" id="CHEBI:18420"/>
    </ligand>
</feature>
<gene>
    <name evidence="16" type="ORF">SAMN05444486_101819</name>
</gene>
<dbReference type="PRINTS" id="PR01399">
    <property type="entry name" value="ENTSNTHTASED"/>
</dbReference>
<name>A0A1H3I2F9_9RHOB</name>
<feature type="binding site" evidence="12">
    <location>
        <position position="149"/>
    </location>
    <ligand>
        <name>CoA</name>
        <dbReference type="ChEBI" id="CHEBI:57287"/>
    </ligand>
</feature>
<dbReference type="GO" id="GO:0008897">
    <property type="term" value="F:holo-[acyl-carrier-protein] synthase activity"/>
    <property type="evidence" value="ECO:0007669"/>
    <property type="project" value="InterPro"/>
</dbReference>
<reference evidence="16 17" key="1">
    <citation type="submission" date="2016-10" db="EMBL/GenBank/DDBJ databases">
        <authorList>
            <person name="de Groot N.N."/>
        </authorList>
    </citation>
    <scope>NUCLEOTIDE SEQUENCE [LARGE SCALE GENOMIC DNA]</scope>
    <source>
        <strain evidence="16 17">DSM 24677</strain>
    </source>
</reference>
<feature type="binding site" evidence="12">
    <location>
        <position position="95"/>
    </location>
    <ligand>
        <name>CoA</name>
        <dbReference type="ChEBI" id="CHEBI:57287"/>
    </ligand>
</feature>
<feature type="binding site" evidence="13">
    <location>
        <position position="95"/>
    </location>
    <ligand>
        <name>Mg(2+)</name>
        <dbReference type="ChEBI" id="CHEBI:18420"/>
    </ligand>
</feature>
<dbReference type="GO" id="GO:0009239">
    <property type="term" value="P:enterobactin biosynthetic process"/>
    <property type="evidence" value="ECO:0007669"/>
    <property type="project" value="UniProtKB-UniPathway"/>
</dbReference>
<evidence type="ECO:0000256" key="7">
    <source>
        <dbReference type="ARBA" id="ARBA00023191"/>
    </source>
</evidence>
<feature type="binding site" evidence="12">
    <location>
        <begin position="73"/>
        <end position="74"/>
    </location>
    <ligand>
        <name>CoA</name>
        <dbReference type="ChEBI" id="CHEBI:57287"/>
    </ligand>
</feature>
<keyword evidence="13" id="KW-0479">Metal-binding</keyword>
<dbReference type="UniPathway" id="UPA00017"/>
<comment type="pathway">
    <text evidence="2">Siderophore biosynthesis; enterobactin biosynthesis.</text>
</comment>
<keyword evidence="6 16" id="KW-0808">Transferase</keyword>
<dbReference type="AlphaFoldDB" id="A0A1H3I2F9"/>
<dbReference type="GO" id="GO:0005886">
    <property type="term" value="C:plasma membrane"/>
    <property type="evidence" value="ECO:0007669"/>
    <property type="project" value="TreeGrafter"/>
</dbReference>
<keyword evidence="7" id="KW-0259">Enterobactin biosynthesis</keyword>
<accession>A0A1H3I2F9</accession>
<evidence type="ECO:0000256" key="2">
    <source>
        <dbReference type="ARBA" id="ARBA00004993"/>
    </source>
</evidence>
<dbReference type="STRING" id="576131.SAMN05444486_101819"/>
<evidence type="ECO:0000256" key="10">
    <source>
        <dbReference type="ARBA" id="ARBA00049176"/>
    </source>
</evidence>
<feature type="binding site" evidence="12">
    <location>
        <position position="135"/>
    </location>
    <ligand>
        <name>CoA</name>
        <dbReference type="ChEBI" id="CHEBI:57287"/>
    </ligand>
</feature>
<dbReference type="RefSeq" id="WP_177170618.1">
    <property type="nucleotide sequence ID" value="NZ_FNPR01000001.1"/>
</dbReference>
<sequence>MFAVEDPRAAATGLYPEEVAHVARAVPKRQREFAAGRRAARAAFAKLGQGPAPLLAAKSRAPIWPQGIVGSISHCNDLCIAVCAHGEAFRALGVDIEERAPLPAGVLDMVTNAEERAWLATAESAAPIDIFSAKEATYKALYPLTQKMLGFHDLMIVPHREGGYFAQLMVPAGAFETGTQFLLLSDNFESHVIHIMILV</sequence>
<evidence type="ECO:0000259" key="14">
    <source>
        <dbReference type="Pfam" id="PF01648"/>
    </source>
</evidence>
<evidence type="ECO:0000256" key="3">
    <source>
        <dbReference type="ARBA" id="ARBA00008342"/>
    </source>
</evidence>
<evidence type="ECO:0000256" key="13">
    <source>
        <dbReference type="PIRSR" id="PIRSR603542-2"/>
    </source>
</evidence>
<keyword evidence="17" id="KW-1185">Reference proteome</keyword>
<protein>
    <recommendedName>
        <fullName evidence="5">Enterobactin synthase component D</fullName>
    </recommendedName>
    <alternativeName>
        <fullName evidence="8">4'-phosphopantetheinyl transferase EntD</fullName>
    </alternativeName>
    <alternativeName>
        <fullName evidence="9">Enterochelin synthase D</fullName>
    </alternativeName>
</protein>
<dbReference type="InterPro" id="IPR037143">
    <property type="entry name" value="4-PPantetheinyl_Trfase_dom_sf"/>
</dbReference>
<evidence type="ECO:0000256" key="6">
    <source>
        <dbReference type="ARBA" id="ARBA00022679"/>
    </source>
</evidence>
<dbReference type="SUPFAM" id="SSF56214">
    <property type="entry name" value="4'-phosphopantetheinyl transferase"/>
    <property type="match status" value="1"/>
</dbReference>
<comment type="subunit">
    <text evidence="4">EntB, EntD, EntE, and EntF form a multienzyme complex called enterobactin synthase.</text>
</comment>
<comment type="similarity">
    <text evidence="3">Belongs to the P-Pant transferase superfamily. EntD family.</text>
</comment>
<organism evidence="16 17">
    <name type="scientific">Lentibacter algarum</name>
    <dbReference type="NCBI Taxonomy" id="576131"/>
    <lineage>
        <taxon>Bacteria</taxon>
        <taxon>Pseudomonadati</taxon>
        <taxon>Pseudomonadota</taxon>
        <taxon>Alphaproteobacteria</taxon>
        <taxon>Rhodobacterales</taxon>
        <taxon>Roseobacteraceae</taxon>
        <taxon>Lentibacter</taxon>
    </lineage>
</organism>
<feature type="binding site" evidence="12">
    <location>
        <position position="139"/>
    </location>
    <ligand>
        <name>CoA</name>
        <dbReference type="ChEBI" id="CHEBI:57287"/>
    </ligand>
</feature>
<evidence type="ECO:0000313" key="16">
    <source>
        <dbReference type="EMBL" id="SDY21891.1"/>
    </source>
</evidence>